<dbReference type="Proteomes" id="UP000314294">
    <property type="component" value="Unassembled WGS sequence"/>
</dbReference>
<dbReference type="EMBL" id="SRLO01000104">
    <property type="protein sequence ID" value="TNN75368.1"/>
    <property type="molecule type" value="Genomic_DNA"/>
</dbReference>
<comment type="caution">
    <text evidence="1">The sequence shown here is derived from an EMBL/GenBank/DDBJ whole genome shotgun (WGS) entry which is preliminary data.</text>
</comment>
<keyword evidence="2" id="KW-1185">Reference proteome</keyword>
<sequence>MLYLITFYHPSTDMLLSPGGHAAWPDHGDSCSVRHLWLPTASLFSDLITLQLARPGEIHLSGRLGVMQQRRLDLLTITNTESSNKLKRSTFPRRTAMNLDRRRSCIRVLLETLQMTAAGSHKGLVPVLSCLPSLQPPPEPKEFLVILLS</sequence>
<organism evidence="1 2">
    <name type="scientific">Liparis tanakae</name>
    <name type="common">Tanaka's snailfish</name>
    <dbReference type="NCBI Taxonomy" id="230148"/>
    <lineage>
        <taxon>Eukaryota</taxon>
        <taxon>Metazoa</taxon>
        <taxon>Chordata</taxon>
        <taxon>Craniata</taxon>
        <taxon>Vertebrata</taxon>
        <taxon>Euteleostomi</taxon>
        <taxon>Actinopterygii</taxon>
        <taxon>Neopterygii</taxon>
        <taxon>Teleostei</taxon>
        <taxon>Neoteleostei</taxon>
        <taxon>Acanthomorphata</taxon>
        <taxon>Eupercaria</taxon>
        <taxon>Perciformes</taxon>
        <taxon>Cottioidei</taxon>
        <taxon>Cottales</taxon>
        <taxon>Liparidae</taxon>
        <taxon>Liparis</taxon>
    </lineage>
</organism>
<accession>A0A4Z2IBJ4</accession>
<proteinExistence type="predicted"/>
<evidence type="ECO:0000313" key="1">
    <source>
        <dbReference type="EMBL" id="TNN75368.1"/>
    </source>
</evidence>
<dbReference type="AlphaFoldDB" id="A0A4Z2IBJ4"/>
<name>A0A4Z2IBJ4_9TELE</name>
<protein>
    <submittedName>
        <fullName evidence="1">Uncharacterized protein</fullName>
    </submittedName>
</protein>
<gene>
    <name evidence="1" type="ORF">EYF80_014415</name>
</gene>
<reference evidence="1 2" key="1">
    <citation type="submission" date="2019-03" db="EMBL/GenBank/DDBJ databases">
        <title>First draft genome of Liparis tanakae, snailfish: a comprehensive survey of snailfish specific genes.</title>
        <authorList>
            <person name="Kim W."/>
            <person name="Song I."/>
            <person name="Jeong J.-H."/>
            <person name="Kim D."/>
            <person name="Kim S."/>
            <person name="Ryu S."/>
            <person name="Song J.Y."/>
            <person name="Lee S.K."/>
        </authorList>
    </citation>
    <scope>NUCLEOTIDE SEQUENCE [LARGE SCALE GENOMIC DNA]</scope>
    <source>
        <tissue evidence="1">Muscle</tissue>
    </source>
</reference>
<evidence type="ECO:0000313" key="2">
    <source>
        <dbReference type="Proteomes" id="UP000314294"/>
    </source>
</evidence>